<protein>
    <recommendedName>
        <fullName evidence="4">HECT domain-containing protein</fullName>
    </recommendedName>
</protein>
<proteinExistence type="predicted"/>
<evidence type="ECO:0000256" key="1">
    <source>
        <dbReference type="SAM" id="MobiDB-lite"/>
    </source>
</evidence>
<comment type="caution">
    <text evidence="2">The sequence shown here is derived from an EMBL/GenBank/DDBJ whole genome shotgun (WGS) entry which is preliminary data.</text>
</comment>
<evidence type="ECO:0000313" key="3">
    <source>
        <dbReference type="Proteomes" id="UP001059041"/>
    </source>
</evidence>
<dbReference type="Proteomes" id="UP001059041">
    <property type="component" value="Linkage Group LG4"/>
</dbReference>
<reference evidence="2" key="1">
    <citation type="submission" date="2021-02" db="EMBL/GenBank/DDBJ databases">
        <title>Comparative genomics reveals that relaxation of natural selection precedes convergent phenotypic evolution of cavefish.</title>
        <authorList>
            <person name="Peng Z."/>
        </authorList>
    </citation>
    <scope>NUCLEOTIDE SEQUENCE</scope>
    <source>
        <tissue evidence="2">Muscle</tissue>
    </source>
</reference>
<dbReference type="GO" id="GO:0004842">
    <property type="term" value="F:ubiquitin-protein transferase activity"/>
    <property type="evidence" value="ECO:0007669"/>
    <property type="project" value="InterPro"/>
</dbReference>
<evidence type="ECO:0008006" key="4">
    <source>
        <dbReference type="Google" id="ProtNLM"/>
    </source>
</evidence>
<dbReference type="EMBL" id="JAFHDT010000004">
    <property type="protein sequence ID" value="KAI7811509.1"/>
    <property type="molecule type" value="Genomic_DNA"/>
</dbReference>
<gene>
    <name evidence="2" type="ORF">IRJ41_021825</name>
</gene>
<feature type="compositionally biased region" description="Acidic residues" evidence="1">
    <location>
        <begin position="186"/>
        <end position="199"/>
    </location>
</feature>
<sequence>SQIDREVILLMEDAELAKYLPSYGERIALIHFCKHQTPSAKRKLGLFEKLREKMKIRKEGNEDEPQTSNKKASCKAKCKRNIEIGWLHKENGIIKQVRTRQGGGTRKIQVNVQAGYDDLLKEGKALFFHNGTSTKGRGSEFDFEVWDFKQNPLPKDLTVGVIYETVKLPMLRFYIAICPKRNMTEESTDEPDQDSDAFDSDLSKDDDWSAQNEYEQQEINEPHDTPPDVFLIYDKDIISVHSSEDHTASMVLNVSSDPEITFGPQQNTEGDSLSDTVIHEPCDIRKSAPDALPNRNLTVHYSNSFSDMIEAFSDYMIVDQSLTVRRILPNNSEEAGSGPGSDFYEHCTIGTSVKVPFLRHDFSTDKWKAVGRVLLKGFKDCKYMPIKLAPSFLEEMLFGTVYIDLKETFLHFVSCQERDVLKRLNDFSSVDMDDLLDILNTYECRRKVTASSLLGIIGIIDEIAHKELIQKPTFVIDCWREVTKGQFSLSREEMEQLCKDLKPTPRKVTGLLKFPLGMSENQAEVANHLKRYIREIDENKLSRFLRYCTGSDLVVAEAIQVEFTFQTDFTRRPIGRTCGMVLELSDSYDNFPQFRAEFNCVLESSIWVMDIV</sequence>
<evidence type="ECO:0000313" key="2">
    <source>
        <dbReference type="EMBL" id="KAI7811509.1"/>
    </source>
</evidence>
<accession>A0A9W7X0E6</accession>
<organism evidence="2 3">
    <name type="scientific">Triplophysa rosa</name>
    <name type="common">Cave loach</name>
    <dbReference type="NCBI Taxonomy" id="992332"/>
    <lineage>
        <taxon>Eukaryota</taxon>
        <taxon>Metazoa</taxon>
        <taxon>Chordata</taxon>
        <taxon>Craniata</taxon>
        <taxon>Vertebrata</taxon>
        <taxon>Euteleostomi</taxon>
        <taxon>Actinopterygii</taxon>
        <taxon>Neopterygii</taxon>
        <taxon>Teleostei</taxon>
        <taxon>Ostariophysi</taxon>
        <taxon>Cypriniformes</taxon>
        <taxon>Nemacheilidae</taxon>
        <taxon>Triplophysa</taxon>
    </lineage>
</organism>
<dbReference type="InterPro" id="IPR035983">
    <property type="entry name" value="Hect_E3_ubiquitin_ligase"/>
</dbReference>
<feature type="region of interest" description="Disordered" evidence="1">
    <location>
        <begin position="184"/>
        <end position="226"/>
    </location>
</feature>
<dbReference type="SUPFAM" id="SSF56204">
    <property type="entry name" value="Hect, E3 ligase catalytic domain"/>
    <property type="match status" value="1"/>
</dbReference>
<dbReference type="AlphaFoldDB" id="A0A9W7X0E6"/>
<name>A0A9W7X0E6_TRIRA</name>
<keyword evidence="3" id="KW-1185">Reference proteome</keyword>
<feature type="compositionally biased region" description="Polar residues" evidence="1">
    <location>
        <begin position="210"/>
        <end position="219"/>
    </location>
</feature>
<feature type="non-terminal residue" evidence="2">
    <location>
        <position position="1"/>
    </location>
</feature>